<dbReference type="InterPro" id="IPR000700">
    <property type="entry name" value="PAS-assoc_C"/>
</dbReference>
<feature type="domain" description="GGDEF" evidence="3">
    <location>
        <begin position="301"/>
        <end position="427"/>
    </location>
</feature>
<dbReference type="NCBIfam" id="TIGR00229">
    <property type="entry name" value="sensory_box"/>
    <property type="match status" value="2"/>
</dbReference>
<dbReference type="InterPro" id="IPR013656">
    <property type="entry name" value="PAS_4"/>
</dbReference>
<keyword evidence="5" id="KW-1185">Reference proteome</keyword>
<organism evidence="4 5">
    <name type="scientific">Mycolicibacterium arenosum</name>
    <dbReference type="NCBI Taxonomy" id="2952157"/>
    <lineage>
        <taxon>Bacteria</taxon>
        <taxon>Bacillati</taxon>
        <taxon>Actinomycetota</taxon>
        <taxon>Actinomycetes</taxon>
        <taxon>Mycobacteriales</taxon>
        <taxon>Mycobacteriaceae</taxon>
        <taxon>Mycolicibacterium</taxon>
    </lineage>
</organism>
<dbReference type="CDD" id="cd00130">
    <property type="entry name" value="PAS"/>
    <property type="match status" value="2"/>
</dbReference>
<dbReference type="PANTHER" id="PTHR44757:SF2">
    <property type="entry name" value="BIOFILM ARCHITECTURE MAINTENANCE PROTEIN MBAA"/>
    <property type="match status" value="1"/>
</dbReference>
<proteinExistence type="predicted"/>
<dbReference type="PROSITE" id="PS50113">
    <property type="entry name" value="PAC"/>
    <property type="match status" value="1"/>
</dbReference>
<dbReference type="EMBL" id="JANDBD010000002">
    <property type="protein sequence ID" value="MCP9271788.1"/>
    <property type="molecule type" value="Genomic_DNA"/>
</dbReference>
<evidence type="ECO:0000259" key="1">
    <source>
        <dbReference type="PROSITE" id="PS50112"/>
    </source>
</evidence>
<accession>A0ABT1LY13</accession>
<dbReference type="InterPro" id="IPR000160">
    <property type="entry name" value="GGDEF_dom"/>
</dbReference>
<dbReference type="Gene3D" id="3.30.450.20">
    <property type="entry name" value="PAS domain"/>
    <property type="match status" value="2"/>
</dbReference>
<evidence type="ECO:0000259" key="2">
    <source>
        <dbReference type="PROSITE" id="PS50113"/>
    </source>
</evidence>
<dbReference type="SMART" id="SM00086">
    <property type="entry name" value="PAC"/>
    <property type="match status" value="2"/>
</dbReference>
<protein>
    <submittedName>
        <fullName evidence="4">PAS domain S-box protein</fullName>
    </submittedName>
</protein>
<dbReference type="InterPro" id="IPR001610">
    <property type="entry name" value="PAC"/>
</dbReference>
<dbReference type="InterPro" id="IPR029787">
    <property type="entry name" value="Nucleotide_cyclase"/>
</dbReference>
<dbReference type="RefSeq" id="WP_255059135.1">
    <property type="nucleotide sequence ID" value="NZ_JANDBD010000002.1"/>
</dbReference>
<dbReference type="Gene3D" id="3.30.70.270">
    <property type="match status" value="1"/>
</dbReference>
<evidence type="ECO:0000259" key="3">
    <source>
        <dbReference type="PROSITE" id="PS50887"/>
    </source>
</evidence>
<dbReference type="Pfam" id="PF08447">
    <property type="entry name" value="PAS_3"/>
    <property type="match status" value="1"/>
</dbReference>
<sequence length="427" mass="47303">MFGEPSRNETSPQHLLPLQEETRRLRILLDRLPALIGYWDRNLRNVMANAAYVDYFGFTPEEARGRHIRDVLGEAVYALNLPYIRAVLNGEEQLFERTLIDQHGMTRYTQASYLPDIVDGRVEGFYVQVTDVTARVEAEHARDEALRLFEISMANAPFGKAVLTTSAHTLHINPALCALLGYEAEDLLGRDFRELVHPEDRPSANADLAGLQDRSVSQVSSERRYVRRDGTTIWMQRNAVLVPGAYGGDDVIVAQFQDVTARRRAEAELARLALTDPLTGLHNRHAFAEHIGRIREGDPSAAVGIVFVDLDGFKLVNDAFGHAVGVSVLARAAQLLMETIEPPDAAYRLGGDEFVVLCVDAATDRVQTLADAIRIALTGSYPTLDASVSLSASVGCTRGATDDVDRLLRHADADMYRQKLARRLRGD</sequence>
<dbReference type="PROSITE" id="PS50887">
    <property type="entry name" value="GGDEF"/>
    <property type="match status" value="1"/>
</dbReference>
<dbReference type="SUPFAM" id="SSF55073">
    <property type="entry name" value="Nucleotide cyclase"/>
    <property type="match status" value="1"/>
</dbReference>
<dbReference type="SMART" id="SM00091">
    <property type="entry name" value="PAS"/>
    <property type="match status" value="2"/>
</dbReference>
<dbReference type="PROSITE" id="PS50112">
    <property type="entry name" value="PAS"/>
    <property type="match status" value="2"/>
</dbReference>
<dbReference type="Pfam" id="PF08448">
    <property type="entry name" value="PAS_4"/>
    <property type="match status" value="1"/>
</dbReference>
<name>A0ABT1LY13_9MYCO</name>
<dbReference type="SUPFAM" id="SSF55785">
    <property type="entry name" value="PYP-like sensor domain (PAS domain)"/>
    <property type="match status" value="2"/>
</dbReference>
<dbReference type="NCBIfam" id="TIGR00254">
    <property type="entry name" value="GGDEF"/>
    <property type="match status" value="1"/>
</dbReference>
<comment type="caution">
    <text evidence="4">The sequence shown here is derived from an EMBL/GenBank/DDBJ whole genome shotgun (WGS) entry which is preliminary data.</text>
</comment>
<feature type="domain" description="PAS" evidence="1">
    <location>
        <begin position="162"/>
        <end position="215"/>
    </location>
</feature>
<reference evidence="4 5" key="1">
    <citation type="submission" date="2022-06" db="EMBL/GenBank/DDBJ databases">
        <title>Mycolicibacterium sp. CAU 1645 isolated from seawater.</title>
        <authorList>
            <person name="Kim W."/>
        </authorList>
    </citation>
    <scope>NUCLEOTIDE SEQUENCE [LARGE SCALE GENOMIC DNA]</scope>
    <source>
        <strain evidence="4 5">CAU 1645</strain>
    </source>
</reference>
<feature type="domain" description="PAC" evidence="2">
    <location>
        <begin position="219"/>
        <end position="271"/>
    </location>
</feature>
<evidence type="ECO:0000313" key="5">
    <source>
        <dbReference type="Proteomes" id="UP001651690"/>
    </source>
</evidence>
<gene>
    <name evidence="4" type="ORF">NM203_06285</name>
</gene>
<dbReference type="InterPro" id="IPR013655">
    <property type="entry name" value="PAS_fold_3"/>
</dbReference>
<dbReference type="InterPro" id="IPR035965">
    <property type="entry name" value="PAS-like_dom_sf"/>
</dbReference>
<dbReference type="PANTHER" id="PTHR44757">
    <property type="entry name" value="DIGUANYLATE CYCLASE DGCP"/>
    <property type="match status" value="1"/>
</dbReference>
<dbReference type="InterPro" id="IPR043128">
    <property type="entry name" value="Rev_trsase/Diguanyl_cyclase"/>
</dbReference>
<dbReference type="InterPro" id="IPR000014">
    <property type="entry name" value="PAS"/>
</dbReference>
<dbReference type="Proteomes" id="UP001651690">
    <property type="component" value="Unassembled WGS sequence"/>
</dbReference>
<dbReference type="CDD" id="cd01949">
    <property type="entry name" value="GGDEF"/>
    <property type="match status" value="1"/>
</dbReference>
<dbReference type="Pfam" id="PF00990">
    <property type="entry name" value="GGDEF"/>
    <property type="match status" value="1"/>
</dbReference>
<dbReference type="SMART" id="SM00267">
    <property type="entry name" value="GGDEF"/>
    <property type="match status" value="1"/>
</dbReference>
<dbReference type="InterPro" id="IPR052155">
    <property type="entry name" value="Biofilm_reg_signaling"/>
</dbReference>
<evidence type="ECO:0000313" key="4">
    <source>
        <dbReference type="EMBL" id="MCP9271788.1"/>
    </source>
</evidence>
<feature type="domain" description="PAS" evidence="1">
    <location>
        <begin position="21"/>
        <end position="91"/>
    </location>
</feature>